<organism evidence="2 3">
    <name type="scientific">Sphingomonas oligophenolica</name>
    <dbReference type="NCBI Taxonomy" id="301154"/>
    <lineage>
        <taxon>Bacteria</taxon>
        <taxon>Pseudomonadati</taxon>
        <taxon>Pseudomonadota</taxon>
        <taxon>Alphaproteobacteria</taxon>
        <taxon>Sphingomonadales</taxon>
        <taxon>Sphingomonadaceae</taxon>
        <taxon>Sphingomonas</taxon>
    </lineage>
</organism>
<evidence type="ECO:0000256" key="1">
    <source>
        <dbReference type="SAM" id="SignalP"/>
    </source>
</evidence>
<feature type="chain" id="PRO_5045923808" evidence="1">
    <location>
        <begin position="23"/>
        <end position="345"/>
    </location>
</feature>
<feature type="signal peptide" evidence="1">
    <location>
        <begin position="1"/>
        <end position="22"/>
    </location>
</feature>
<gene>
    <name evidence="2" type="ORF">ABC974_16385</name>
</gene>
<dbReference type="RefSeq" id="WP_343887485.1">
    <property type="nucleotide sequence ID" value="NZ_BAAAEH010000003.1"/>
</dbReference>
<comment type="caution">
    <text evidence="2">The sequence shown here is derived from an EMBL/GenBank/DDBJ whole genome shotgun (WGS) entry which is preliminary data.</text>
</comment>
<keyword evidence="3" id="KW-1185">Reference proteome</keyword>
<evidence type="ECO:0000313" key="2">
    <source>
        <dbReference type="EMBL" id="MEN2791214.1"/>
    </source>
</evidence>
<keyword evidence="1" id="KW-0732">Signal</keyword>
<dbReference type="Proteomes" id="UP001419910">
    <property type="component" value="Unassembled WGS sequence"/>
</dbReference>
<evidence type="ECO:0000313" key="3">
    <source>
        <dbReference type="Proteomes" id="UP001419910"/>
    </source>
</evidence>
<sequence>MRIRLLILLLACLVAAPSAASAKEANTWDKRCTFASATATTIKAITLDYHRWTGRCVRLSGILAGRHLLDGRKAVLEPESPWDEKTKHRLLLYAQPWRDIAPLPKGRPITIEVIGKIGSCADANAAVEQMSRDSGDIVMVGGYCHTSLETYVTPDIVRVLSRAPIARLTEAEVPAERRKLVEARPISGGRDAHVAAARAFAAAIEAHDEPTYRRLRHPDVADDIAKFAGASPPDWLRENIRDAHRDFARQALPRFALTTGAREERVFVERADADDNGDSPDRYVVCWCTGPNCTGRWPVIPADADNDPVRPYFCATTGAYELGAGRGTVIEVEAARRIDGFAEPD</sequence>
<accession>A0ABU9Y5Y0</accession>
<proteinExistence type="predicted"/>
<dbReference type="EMBL" id="JBDIME010000015">
    <property type="protein sequence ID" value="MEN2791214.1"/>
    <property type="molecule type" value="Genomic_DNA"/>
</dbReference>
<name>A0ABU9Y5Y0_9SPHN</name>
<protein>
    <submittedName>
        <fullName evidence="2">Uncharacterized protein</fullName>
    </submittedName>
</protein>
<reference evidence="2 3" key="1">
    <citation type="submission" date="2024-05" db="EMBL/GenBank/DDBJ databases">
        <authorList>
            <person name="Liu Q."/>
            <person name="Xin Y.-H."/>
        </authorList>
    </citation>
    <scope>NUCLEOTIDE SEQUENCE [LARGE SCALE GENOMIC DNA]</scope>
    <source>
        <strain evidence="2 3">CGMCC 1.10181</strain>
    </source>
</reference>